<keyword evidence="8 9" id="KW-0472">Membrane</keyword>
<dbReference type="RefSeq" id="WP_055434210.1">
    <property type="nucleotide sequence ID" value="NZ_CYHA01000005.1"/>
</dbReference>
<dbReference type="GO" id="GO:0009236">
    <property type="term" value="P:cobalamin biosynthetic process"/>
    <property type="evidence" value="ECO:0007669"/>
    <property type="project" value="UniProtKB-UniRule"/>
</dbReference>
<gene>
    <name evidence="9" type="primary">cobD</name>
    <name evidence="10" type="ORF">Ga0061063_2294</name>
</gene>
<dbReference type="UniPathway" id="UPA00148"/>
<keyword evidence="7 9" id="KW-1133">Transmembrane helix</keyword>
<evidence type="ECO:0000256" key="7">
    <source>
        <dbReference type="ARBA" id="ARBA00022989"/>
    </source>
</evidence>
<comment type="pathway">
    <text evidence="2 9">Cofactor biosynthesis; adenosylcobalamin biosynthesis.</text>
</comment>
<dbReference type="HAMAP" id="MF_00024">
    <property type="entry name" value="CobD_CbiB"/>
    <property type="match status" value="1"/>
</dbReference>
<dbReference type="PANTHER" id="PTHR34308:SF1">
    <property type="entry name" value="COBALAMIN BIOSYNTHESIS PROTEIN CBIB"/>
    <property type="match status" value="1"/>
</dbReference>
<feature type="transmembrane region" description="Helical" evidence="9">
    <location>
        <begin position="76"/>
        <end position="94"/>
    </location>
</feature>
<accession>A0A0K6H2Z0</accession>
<dbReference type="AlphaFoldDB" id="A0A0K6H2Z0"/>
<dbReference type="STRING" id="375574.GCA_001418035_02079"/>
<evidence type="ECO:0000256" key="3">
    <source>
        <dbReference type="ARBA" id="ARBA00006263"/>
    </source>
</evidence>
<dbReference type="GO" id="GO:0005886">
    <property type="term" value="C:plasma membrane"/>
    <property type="evidence" value="ECO:0007669"/>
    <property type="project" value="UniProtKB-SubCell"/>
</dbReference>
<comment type="caution">
    <text evidence="9">Lacks conserved residue(s) required for the propagation of feature annotation.</text>
</comment>
<evidence type="ECO:0000256" key="1">
    <source>
        <dbReference type="ARBA" id="ARBA00004651"/>
    </source>
</evidence>
<protein>
    <recommendedName>
        <fullName evidence="9">Cobalamin biosynthesis protein CobD</fullName>
    </recommendedName>
</protein>
<evidence type="ECO:0000256" key="6">
    <source>
        <dbReference type="ARBA" id="ARBA00022692"/>
    </source>
</evidence>
<feature type="transmembrane region" description="Helical" evidence="9">
    <location>
        <begin position="48"/>
        <end position="69"/>
    </location>
</feature>
<sequence length="306" mass="34103">MTLLSLIAALLLEQVRPLGNRNRVWLLFTRYANHLERNLNAGSNRHGVLAWLAAIVPFVAVALGVFYLLDMVSSALAFAWSVFVLYLTMGFRHFSGAFSDISLALAEGRDFDARQALAQWTGQPTSELSVNEISRLAIEQGVIDTYRHVFGTMFWFVILPGPVGALLYRLSVMLAQKWGDRWSEEDRFGRFAAQALAWLDWVPVRLTAASFAIMGDFEDAVYCWRSQARTWGNYAHGILLASAAGAIGVKLGDPLRQDYTVRFRPELGVGDEADPYSLKSAVGLVWRSALLWLGVILLMSLTFHIG</sequence>
<evidence type="ECO:0000313" key="10">
    <source>
        <dbReference type="EMBL" id="CUA85186.1"/>
    </source>
</evidence>
<feature type="transmembrane region" description="Helical" evidence="9">
    <location>
        <begin position="284"/>
        <end position="305"/>
    </location>
</feature>
<keyword evidence="5 9" id="KW-0169">Cobalamin biosynthesis</keyword>
<keyword evidence="11" id="KW-1185">Reference proteome</keyword>
<comment type="function">
    <text evidence="9">Converts cobyric acid to cobinamide by the addition of aminopropanol on the F carboxylic group.</text>
</comment>
<proteinExistence type="inferred from homology"/>
<comment type="similarity">
    <text evidence="3 9">Belongs to the CobD/CbiB family.</text>
</comment>
<dbReference type="GO" id="GO:0048472">
    <property type="term" value="F:threonine-phosphate decarboxylase activity"/>
    <property type="evidence" value="ECO:0007669"/>
    <property type="project" value="InterPro"/>
</dbReference>
<dbReference type="EMBL" id="CYHA01000005">
    <property type="protein sequence ID" value="CUA85186.1"/>
    <property type="molecule type" value="Genomic_DNA"/>
</dbReference>
<keyword evidence="4 9" id="KW-1003">Cell membrane</keyword>
<evidence type="ECO:0000256" key="4">
    <source>
        <dbReference type="ARBA" id="ARBA00022475"/>
    </source>
</evidence>
<evidence type="ECO:0000256" key="2">
    <source>
        <dbReference type="ARBA" id="ARBA00004953"/>
    </source>
</evidence>
<dbReference type="PANTHER" id="PTHR34308">
    <property type="entry name" value="COBALAMIN BIOSYNTHESIS PROTEIN CBIB"/>
    <property type="match status" value="1"/>
</dbReference>
<evidence type="ECO:0000256" key="5">
    <source>
        <dbReference type="ARBA" id="ARBA00022573"/>
    </source>
</evidence>
<dbReference type="InterPro" id="IPR004485">
    <property type="entry name" value="Cobalamin_biosynth_CobD/CbiB"/>
</dbReference>
<evidence type="ECO:0000313" key="11">
    <source>
        <dbReference type="Proteomes" id="UP000243535"/>
    </source>
</evidence>
<evidence type="ECO:0000256" key="8">
    <source>
        <dbReference type="ARBA" id="ARBA00023136"/>
    </source>
</evidence>
<dbReference type="Proteomes" id="UP000243535">
    <property type="component" value="Unassembled WGS sequence"/>
</dbReference>
<keyword evidence="6 9" id="KW-0812">Transmembrane</keyword>
<dbReference type="OrthoDB" id="8533534at2"/>
<dbReference type="GO" id="GO:0015420">
    <property type="term" value="F:ABC-type vitamin B12 transporter activity"/>
    <property type="evidence" value="ECO:0007669"/>
    <property type="project" value="UniProtKB-UniRule"/>
</dbReference>
<comment type="subcellular location">
    <subcellularLocation>
        <location evidence="1 9">Cell membrane</location>
        <topology evidence="1 9">Multi-pass membrane protein</topology>
    </subcellularLocation>
</comment>
<name>A0A0K6H2Z0_9NEIS</name>
<reference evidence="11" key="1">
    <citation type="submission" date="2015-08" db="EMBL/GenBank/DDBJ databases">
        <authorList>
            <person name="Varghese N."/>
        </authorList>
    </citation>
    <scope>NUCLEOTIDE SEQUENCE [LARGE SCALE GENOMIC DNA]</scope>
    <source>
        <strain evidence="11">DSM 17901</strain>
    </source>
</reference>
<dbReference type="NCBIfam" id="NF005792">
    <property type="entry name" value="PRK07630.1"/>
    <property type="match status" value="1"/>
</dbReference>
<evidence type="ECO:0000256" key="9">
    <source>
        <dbReference type="HAMAP-Rule" id="MF_00024"/>
    </source>
</evidence>
<organism evidence="10 11">
    <name type="scientific">Gulbenkiania indica</name>
    <dbReference type="NCBI Taxonomy" id="375574"/>
    <lineage>
        <taxon>Bacteria</taxon>
        <taxon>Pseudomonadati</taxon>
        <taxon>Pseudomonadota</taxon>
        <taxon>Betaproteobacteria</taxon>
        <taxon>Neisseriales</taxon>
        <taxon>Chromobacteriaceae</taxon>
        <taxon>Gulbenkiania</taxon>
    </lineage>
</organism>
<feature type="transmembrane region" description="Helical" evidence="9">
    <location>
        <begin position="149"/>
        <end position="170"/>
    </location>
</feature>
<dbReference type="Pfam" id="PF03186">
    <property type="entry name" value="CobD_Cbib"/>
    <property type="match status" value="1"/>
</dbReference>